<comment type="caution">
    <text evidence="1">The sequence shown here is derived from an EMBL/GenBank/DDBJ whole genome shotgun (WGS) entry which is preliminary data.</text>
</comment>
<name>A0ACC2B8M3_DIPCM</name>
<proteinExistence type="predicted"/>
<dbReference type="EMBL" id="CM055108">
    <property type="protein sequence ID" value="KAJ7526144.1"/>
    <property type="molecule type" value="Genomic_DNA"/>
</dbReference>
<keyword evidence="2" id="KW-1185">Reference proteome</keyword>
<evidence type="ECO:0000313" key="2">
    <source>
        <dbReference type="Proteomes" id="UP001162992"/>
    </source>
</evidence>
<accession>A0ACC2B8M3</accession>
<evidence type="ECO:0000313" key="1">
    <source>
        <dbReference type="EMBL" id="KAJ7526144.1"/>
    </source>
</evidence>
<reference evidence="2" key="1">
    <citation type="journal article" date="2024" name="Proc. Natl. Acad. Sci. U.S.A.">
        <title>Extraordinary preservation of gene collinearity over three hundred million years revealed in homosporous lycophytes.</title>
        <authorList>
            <person name="Li C."/>
            <person name="Wickell D."/>
            <person name="Kuo L.Y."/>
            <person name="Chen X."/>
            <person name="Nie B."/>
            <person name="Liao X."/>
            <person name="Peng D."/>
            <person name="Ji J."/>
            <person name="Jenkins J."/>
            <person name="Williams M."/>
            <person name="Shu S."/>
            <person name="Plott C."/>
            <person name="Barry K."/>
            <person name="Rajasekar S."/>
            <person name="Grimwood J."/>
            <person name="Han X."/>
            <person name="Sun S."/>
            <person name="Hou Z."/>
            <person name="He W."/>
            <person name="Dai G."/>
            <person name="Sun C."/>
            <person name="Schmutz J."/>
            <person name="Leebens-Mack J.H."/>
            <person name="Li F.W."/>
            <person name="Wang L."/>
        </authorList>
    </citation>
    <scope>NUCLEOTIDE SEQUENCE [LARGE SCALE GENOMIC DNA]</scope>
    <source>
        <strain evidence="2">cv. PW_Plant_1</strain>
    </source>
</reference>
<sequence>MVVRDGGGGLGPLESNLEDCCCFRSENGKASMENDSGSLSNGDASGYTSCLRQCHNWVQSQHSAGANGRNIIANGSEAGRNGASQHSRLDIVARGMEFDAGRFRGFVHGGGRAKEPANANPRNRAKGSALSRSKKKVRNNSVLPFPNSTIENRFTNLGMAVENGEASSLQHKSPEFAEKPTTEDAQIKATETHNSLIPGLEDDVVQLCLVRLSRSLYGSYHAVSKRFCELFRSGELYKLRRDLGISEQWVYLLNSGQSAWRAFNPKDGGRWRPLPPTPSDECFVMCDKESLCAGTQLLVIGREIQGLVVWRYDLISDSWFHGPQMITPRCLYASASWGEYGFVAGGVDSGFRVTNCAERYNSLTGNWESLPPMIKQRKLCSGFYMDGKFWVIGGVDEKDTLLTCGEHYDLKSETWTHVPDMFPSSGDTSRKAPPLVAVVENQLYALDVFVNQLKLYCKRSNTWKPLGDVPVRADFNNGWGLAFKALDGQLVLIGGRCPPGNRDGDAIYGWKPSSDEEPPEWSLIAALVPQGTFVFNCAVMSA</sequence>
<protein>
    <submittedName>
        <fullName evidence="1">Uncharacterized protein</fullName>
    </submittedName>
</protein>
<dbReference type="Proteomes" id="UP001162992">
    <property type="component" value="Chromosome 17"/>
</dbReference>
<gene>
    <name evidence="1" type="ORF">O6H91_17G084000</name>
</gene>
<organism evidence="1 2">
    <name type="scientific">Diphasiastrum complanatum</name>
    <name type="common">Issler's clubmoss</name>
    <name type="synonym">Lycopodium complanatum</name>
    <dbReference type="NCBI Taxonomy" id="34168"/>
    <lineage>
        <taxon>Eukaryota</taxon>
        <taxon>Viridiplantae</taxon>
        <taxon>Streptophyta</taxon>
        <taxon>Embryophyta</taxon>
        <taxon>Tracheophyta</taxon>
        <taxon>Lycopodiopsida</taxon>
        <taxon>Lycopodiales</taxon>
        <taxon>Lycopodiaceae</taxon>
        <taxon>Lycopodioideae</taxon>
        <taxon>Diphasiastrum</taxon>
    </lineage>
</organism>